<accession>A0A939IRA8</accession>
<organism evidence="2 3">
    <name type="scientific">Bowmanella dokdonensis</name>
    <dbReference type="NCBI Taxonomy" id="751969"/>
    <lineage>
        <taxon>Bacteria</taxon>
        <taxon>Pseudomonadati</taxon>
        <taxon>Pseudomonadota</taxon>
        <taxon>Gammaproteobacteria</taxon>
        <taxon>Alteromonadales</taxon>
        <taxon>Alteromonadaceae</taxon>
        <taxon>Bowmanella</taxon>
    </lineage>
</organism>
<comment type="caution">
    <text evidence="2">The sequence shown here is derived from an EMBL/GenBank/DDBJ whole genome shotgun (WGS) entry which is preliminary data.</text>
</comment>
<gene>
    <name evidence="2" type="ORF">J0A66_21200</name>
</gene>
<feature type="domain" description="Glucose/Sorbosone dehydrogenase" evidence="1">
    <location>
        <begin position="39"/>
        <end position="368"/>
    </location>
</feature>
<name>A0A939IRA8_9ALTE</name>
<evidence type="ECO:0000313" key="2">
    <source>
        <dbReference type="EMBL" id="MBN7827760.1"/>
    </source>
</evidence>
<evidence type="ECO:0000313" key="3">
    <source>
        <dbReference type="Proteomes" id="UP000664654"/>
    </source>
</evidence>
<dbReference type="SUPFAM" id="SSF50952">
    <property type="entry name" value="Soluble quinoprotein glucose dehydrogenase"/>
    <property type="match status" value="1"/>
</dbReference>
<dbReference type="InterPro" id="IPR011041">
    <property type="entry name" value="Quinoprot_gluc/sorb_DH_b-prop"/>
</dbReference>
<reference evidence="2" key="1">
    <citation type="submission" date="2021-03" db="EMBL/GenBank/DDBJ databases">
        <title>novel species isolated from a fishpond in China.</title>
        <authorList>
            <person name="Lu H."/>
            <person name="Cai Z."/>
        </authorList>
    </citation>
    <scope>NUCLEOTIDE SEQUENCE</scope>
    <source>
        <strain evidence="2">JCM 30855</strain>
    </source>
</reference>
<dbReference type="Pfam" id="PF07995">
    <property type="entry name" value="GSDH"/>
    <property type="match status" value="1"/>
</dbReference>
<dbReference type="PANTHER" id="PTHR19328:SF75">
    <property type="entry name" value="ALDOSE SUGAR DEHYDROGENASE YLII"/>
    <property type="match status" value="1"/>
</dbReference>
<proteinExistence type="predicted"/>
<dbReference type="EMBL" id="JAFKCV010000028">
    <property type="protein sequence ID" value="MBN7827760.1"/>
    <property type="molecule type" value="Genomic_DNA"/>
</dbReference>
<evidence type="ECO:0000259" key="1">
    <source>
        <dbReference type="Pfam" id="PF07995"/>
    </source>
</evidence>
<keyword evidence="3" id="KW-1185">Reference proteome</keyword>
<dbReference type="InterPro" id="IPR012938">
    <property type="entry name" value="Glc/Sorbosone_DH"/>
</dbReference>
<dbReference type="PANTHER" id="PTHR19328">
    <property type="entry name" value="HEDGEHOG-INTERACTING PROTEIN"/>
    <property type="match status" value="1"/>
</dbReference>
<dbReference type="AlphaFoldDB" id="A0A939IRA8"/>
<dbReference type="InterPro" id="IPR011042">
    <property type="entry name" value="6-blade_b-propeller_TolB-like"/>
</dbReference>
<protein>
    <submittedName>
        <fullName evidence="2">PQQ-dependent sugar dehydrogenase</fullName>
    </submittedName>
</protein>
<dbReference type="RefSeq" id="WP_206575868.1">
    <property type="nucleotide sequence ID" value="NZ_JAFKCV010000028.1"/>
</dbReference>
<dbReference type="Gene3D" id="2.120.10.30">
    <property type="entry name" value="TolB, C-terminal domain"/>
    <property type="match status" value="1"/>
</dbReference>
<dbReference type="Proteomes" id="UP000664654">
    <property type="component" value="Unassembled WGS sequence"/>
</dbReference>
<sequence>MAVQANSSDGNSGDGAEVIIGQFKSEQAKFRVTRLVGDLDHPWAVDWLPDGRMLITERKGTLFLVDGGQRTKLSGVPAVWAQNQGGLLDVAVAPDYEKTGWIYLTYSLREQDKGGTVVARARLEGSGLKDLQEIYRQTPFLKPSYHFGSRIAFLNDGTFLVTLGERGQRREKTVDIPTPSTSVGATVRLNMDGSVPQDNPFVGQPDVREEVYSYGHRNAQGMAVHPDTGAIWQHEHGPHGGDELNLIEAGNNYGWPAVSYGDTYSDQTPIGGTTAPGTTDPVKYWDPSPAFSGMAFYTGDKFPDWQGDLFLGTLAHQSVLRLELSKDNKVVHQEELLRQKIGRIRDVALGPDGYLYLLTDMSDGGLYRLEPVRDR</sequence>